<dbReference type="Gene3D" id="1.10.10.10">
    <property type="entry name" value="Winged helix-like DNA-binding domain superfamily/Winged helix DNA-binding domain"/>
    <property type="match status" value="1"/>
</dbReference>
<dbReference type="Gene3D" id="3.50.30.90">
    <property type="match status" value="1"/>
</dbReference>
<sequence length="450" mass="51367">MTYLNEDSVNSLLRELYPITRSVTGNGVRRTLERLSEITPLDVQSVPSGTQVYDWEVPPEWNIEDAYIENSDGERIVDIAENNLHVVSYSVPVETTLTFDELKDHLHTLPSMPDAIPYRTTYYDRDWGFCMRHDTLESMDEDDTYEVFIDSTLDPEGELTYADARIEGESDEEYILSTYCCHPSLANDNLSGVVLATLLFEQLRQRDTYHSYRLIIVPETIGSISYLSTHEAPMKNVNGGYVITTVAGPGTFDYKASFEHDHPVDQAARWALSDDEYDEYEFVPTGSDERQYSSPGFRIPTGTIAKDKYYEYKEYHTSKDDLSFISAEALLETLQRYLWAIGLLEMNRVYERVDPHCEFKLDRHDLYPTTGGKQQQPGYLDETDHKEFEYQLADEGAKSGDVFDAINWLMFSCDGSTSLFRIAKRSGVSVRTLHRAASELVDAELLEASA</sequence>
<organism evidence="3 4">
    <name type="scientific">Salinigranum rubrum</name>
    <dbReference type="NCBI Taxonomy" id="755307"/>
    <lineage>
        <taxon>Archaea</taxon>
        <taxon>Methanobacteriati</taxon>
        <taxon>Methanobacteriota</taxon>
        <taxon>Stenosarchaea group</taxon>
        <taxon>Halobacteria</taxon>
        <taxon>Halobacteriales</taxon>
        <taxon>Haloferacaceae</taxon>
        <taxon>Salinigranum</taxon>
    </lineage>
</organism>
<dbReference type="RefSeq" id="WP_103425503.1">
    <property type="nucleotide sequence ID" value="NZ_CP026309.1"/>
</dbReference>
<keyword evidence="4" id="KW-1185">Reference proteome</keyword>
<gene>
    <name evidence="3" type="ORF">C2R22_09280</name>
</gene>
<dbReference type="SUPFAM" id="SSF53187">
    <property type="entry name" value="Zn-dependent exopeptidases"/>
    <property type="match status" value="1"/>
</dbReference>
<evidence type="ECO:0008006" key="5">
    <source>
        <dbReference type="Google" id="ProtNLM"/>
    </source>
</evidence>
<accession>A0A2I8VIS6</accession>
<evidence type="ECO:0000259" key="1">
    <source>
        <dbReference type="Pfam" id="PF09940"/>
    </source>
</evidence>
<reference evidence="3 4" key="1">
    <citation type="submission" date="2018-01" db="EMBL/GenBank/DDBJ databases">
        <title>Complete genome sequence of Salinigranum rubrum GX10T, an extremely halophilic archaeon isolated from a marine solar saltern.</title>
        <authorList>
            <person name="Han S."/>
        </authorList>
    </citation>
    <scope>NUCLEOTIDE SEQUENCE [LARGE SCALE GENOMIC DNA]</scope>
    <source>
        <strain evidence="3 4">GX10</strain>
    </source>
</reference>
<dbReference type="Pfam" id="PF16254">
    <property type="entry name" value="DUF4910"/>
    <property type="match status" value="1"/>
</dbReference>
<evidence type="ECO:0000313" key="4">
    <source>
        <dbReference type="Proteomes" id="UP000236584"/>
    </source>
</evidence>
<dbReference type="Proteomes" id="UP000236584">
    <property type="component" value="Chromosome"/>
</dbReference>
<evidence type="ECO:0000313" key="3">
    <source>
        <dbReference type="EMBL" id="AUV81815.1"/>
    </source>
</evidence>
<dbReference type="PIRSF" id="PIRSF015244">
    <property type="entry name" value="UCP015244"/>
    <property type="match status" value="1"/>
</dbReference>
<name>A0A2I8VIS6_9EURY</name>
<proteinExistence type="predicted"/>
<dbReference type="AlphaFoldDB" id="A0A2I8VIS6"/>
<dbReference type="InterPro" id="IPR032610">
    <property type="entry name" value="DUF2172"/>
</dbReference>
<dbReference type="Gene3D" id="3.40.630.10">
    <property type="entry name" value="Zn peptidases"/>
    <property type="match status" value="1"/>
</dbReference>
<dbReference type="Pfam" id="PF09940">
    <property type="entry name" value="DUF2172"/>
    <property type="match status" value="1"/>
</dbReference>
<dbReference type="KEGG" id="srub:C2R22_09280"/>
<protein>
    <recommendedName>
        <fullName evidence="5">Peptidase M28</fullName>
    </recommendedName>
</protein>
<dbReference type="InterPro" id="IPR036388">
    <property type="entry name" value="WH-like_DNA-bd_sf"/>
</dbReference>
<dbReference type="InterPro" id="IPR012353">
    <property type="entry name" value="UCP015244"/>
</dbReference>
<feature type="domain" description="DUF4910" evidence="2">
    <location>
        <begin position="12"/>
        <end position="347"/>
    </location>
</feature>
<evidence type="ECO:0000259" key="2">
    <source>
        <dbReference type="Pfam" id="PF16254"/>
    </source>
</evidence>
<dbReference type="InterPro" id="IPR032589">
    <property type="entry name" value="DUF4910"/>
</dbReference>
<dbReference type="EMBL" id="CP026309">
    <property type="protein sequence ID" value="AUV81815.1"/>
    <property type="molecule type" value="Genomic_DNA"/>
</dbReference>
<feature type="domain" description="DUF2172" evidence="1">
    <location>
        <begin position="60"/>
        <end position="152"/>
    </location>
</feature>
<dbReference type="GeneID" id="35592280"/>